<proteinExistence type="inferred from homology"/>
<name>A0A7D9ITG2_PARCT</name>
<dbReference type="GO" id="GO:0005634">
    <property type="term" value="C:nucleus"/>
    <property type="evidence" value="ECO:0007669"/>
    <property type="project" value="UniProtKB-SubCell"/>
</dbReference>
<dbReference type="AlphaFoldDB" id="A0A7D9ITG2"/>
<dbReference type="SMART" id="SM00320">
    <property type="entry name" value="WD40"/>
    <property type="match status" value="3"/>
</dbReference>
<sequence length="406" mass="45709">MDCTCINRNNNMASFGRKDKRRASKNSVFHWIQKRKLSDMVYPNKMLKSYVTRKLPPIFQAKEFDMGTIDKIFASHWLDDRNVVYGTKCNKLCILDTLTGTSCKMSMIKGPIPMEPENNCGIHSLEINPSGTLLATGGENPNDLGIYKLPEFHPVCLGVKHTDWIFSIVWLNDYLVATGSRDGCLGVWDTRYEPNLDKSSDSVLIKEPVRWLTSTHTDERFRAIQYNPVSNELASLSTKAVLQIWDANRFKTISSVDLPYQQENICLSLEPGHTLYAVGSQSHVTMLDGRCPSNFLYSVESIDKDAGIRSLSFHNDVVTIGTGYGSCSFLDLRTYKFIQKPDGNVCQLKAGEGWLRRDEIFYTLFGEMCFPTAIYTHCYDPTGSKLFTGGGPLAVGLYGNYAALWQ</sequence>
<dbReference type="GO" id="GO:0005813">
    <property type="term" value="C:centrosome"/>
    <property type="evidence" value="ECO:0007669"/>
    <property type="project" value="UniProtKB-SubCell"/>
</dbReference>
<keyword evidence="6" id="KW-0677">Repeat</keyword>
<comment type="subunit">
    <text evidence="11">Component of the DCX(DCAF12) E3 ubiquitin ligase complex, at least composed of CUL4 (CUL4A or CUL4B), DDB1, DCAF12 and RBX1.</text>
</comment>
<dbReference type="Proteomes" id="UP001152795">
    <property type="component" value="Unassembled WGS sequence"/>
</dbReference>
<dbReference type="Gene3D" id="2.130.10.10">
    <property type="entry name" value="YVTN repeat-like/Quinoprotein amine dehydrogenase"/>
    <property type="match status" value="2"/>
</dbReference>
<gene>
    <name evidence="13" type="ORF">PACLA_8A053581</name>
</gene>
<feature type="domain" description="DDB1- and CUL4-associated factor 12 beta-propeller" evidence="12">
    <location>
        <begin position="55"/>
        <end position="405"/>
    </location>
</feature>
<comment type="caution">
    <text evidence="13">The sequence shown here is derived from an EMBL/GenBank/DDBJ whole genome shotgun (WGS) entry which is preliminary data.</text>
</comment>
<evidence type="ECO:0000256" key="10">
    <source>
        <dbReference type="ARBA" id="ARBA00038022"/>
    </source>
</evidence>
<dbReference type="PANTHER" id="PTHR19860:SF16">
    <property type="entry name" value="DDB1- AND CUL4-ASSOCIATED FACTOR 12"/>
    <property type="match status" value="1"/>
</dbReference>
<evidence type="ECO:0000256" key="9">
    <source>
        <dbReference type="ARBA" id="ARBA00037373"/>
    </source>
</evidence>
<keyword evidence="5" id="KW-0853">WD repeat</keyword>
<keyword evidence="14" id="KW-1185">Reference proteome</keyword>
<comment type="similarity">
    <text evidence="10">Belongs to the WD repeat DCAF12 family.</text>
</comment>
<evidence type="ECO:0000256" key="7">
    <source>
        <dbReference type="ARBA" id="ARBA00022786"/>
    </source>
</evidence>
<evidence type="ECO:0000256" key="5">
    <source>
        <dbReference type="ARBA" id="ARBA00022574"/>
    </source>
</evidence>
<dbReference type="EMBL" id="CACRXK020007643">
    <property type="protein sequence ID" value="CAB4012819.1"/>
    <property type="molecule type" value="Genomic_DNA"/>
</dbReference>
<dbReference type="PROSITE" id="PS00678">
    <property type="entry name" value="WD_REPEATS_1"/>
    <property type="match status" value="1"/>
</dbReference>
<comment type="pathway">
    <text evidence="3">Protein modification; protein ubiquitination.</text>
</comment>
<evidence type="ECO:0000313" key="14">
    <source>
        <dbReference type="Proteomes" id="UP001152795"/>
    </source>
</evidence>
<accession>A0A7D9ITG2</accession>
<evidence type="ECO:0000256" key="3">
    <source>
        <dbReference type="ARBA" id="ARBA00004906"/>
    </source>
</evidence>
<dbReference type="OrthoDB" id="9610195at2759"/>
<dbReference type="InterPro" id="IPR036322">
    <property type="entry name" value="WD40_repeat_dom_sf"/>
</dbReference>
<evidence type="ECO:0000256" key="4">
    <source>
        <dbReference type="ARBA" id="ARBA00022490"/>
    </source>
</evidence>
<dbReference type="InterPro" id="IPR001680">
    <property type="entry name" value="WD40_rpt"/>
</dbReference>
<protein>
    <submittedName>
        <fullName evidence="13">DDB1- and CUL4-associated factor 12</fullName>
    </submittedName>
</protein>
<keyword evidence="8" id="KW-0539">Nucleus</keyword>
<keyword evidence="7" id="KW-0833">Ubl conjugation pathway</keyword>
<comment type="subcellular location">
    <subcellularLocation>
        <location evidence="2">Cytoplasm</location>
        <location evidence="2">Cytoskeleton</location>
        <location evidence="2">Microtubule organizing center</location>
        <location evidence="2">Centrosome</location>
    </subcellularLocation>
    <subcellularLocation>
        <location evidence="1">Nucleus</location>
    </subcellularLocation>
</comment>
<evidence type="ECO:0000256" key="8">
    <source>
        <dbReference type="ARBA" id="ARBA00023242"/>
    </source>
</evidence>
<reference evidence="13" key="1">
    <citation type="submission" date="2020-04" db="EMBL/GenBank/DDBJ databases">
        <authorList>
            <person name="Alioto T."/>
            <person name="Alioto T."/>
            <person name="Gomez Garrido J."/>
        </authorList>
    </citation>
    <scope>NUCLEOTIDE SEQUENCE</scope>
    <source>
        <strain evidence="13">A484AB</strain>
    </source>
</reference>
<organism evidence="13 14">
    <name type="scientific">Paramuricea clavata</name>
    <name type="common">Red gorgonian</name>
    <name type="synonym">Violescent sea-whip</name>
    <dbReference type="NCBI Taxonomy" id="317549"/>
    <lineage>
        <taxon>Eukaryota</taxon>
        <taxon>Metazoa</taxon>
        <taxon>Cnidaria</taxon>
        <taxon>Anthozoa</taxon>
        <taxon>Octocorallia</taxon>
        <taxon>Malacalcyonacea</taxon>
        <taxon>Plexauridae</taxon>
        <taxon>Paramuricea</taxon>
    </lineage>
</organism>
<dbReference type="PROSITE" id="PS50082">
    <property type="entry name" value="WD_REPEATS_2"/>
    <property type="match status" value="1"/>
</dbReference>
<dbReference type="PANTHER" id="PTHR19860">
    <property type="entry name" value="DDB1- AND CUL4-ASSOCIATED FACTOR 12-RELATED"/>
    <property type="match status" value="1"/>
</dbReference>
<dbReference type="InterPro" id="IPR019775">
    <property type="entry name" value="WD40_repeat_CS"/>
</dbReference>
<dbReference type="InterPro" id="IPR051191">
    <property type="entry name" value="DCAF12"/>
</dbReference>
<evidence type="ECO:0000256" key="2">
    <source>
        <dbReference type="ARBA" id="ARBA00004300"/>
    </source>
</evidence>
<dbReference type="SUPFAM" id="SSF50978">
    <property type="entry name" value="WD40 repeat-like"/>
    <property type="match status" value="1"/>
</dbReference>
<comment type="function">
    <text evidence="9">Substrate-recognition component of a DCX (DDB1-CUL4-X-box) E3 ubiquitin-protein ligase complex of the DesCEND (destruction via C-end degrons) pathway, which recognizes a C-degron located at the extreme C terminus of target proteins, leading to their ubiquitination and degradation. The C-degron recognized by the DesCEND pathway is usually a motif of less than ten residues and can be present in full-length proteins, truncated proteins or proteolytically cleaved forms. The DCX(DCAF12) complex specifically recognizes proteins with a diglutamate (Glu-Glu) at the C-terminus leading to their ubiquitination and degradation. Also directly recognizes the C-terminal glutamate-leucine (Glu-Leu) degron as an alternative degron in proteins leading to their ubiquitination and degradation.</text>
</comment>
<dbReference type="Pfam" id="PF23760">
    <property type="entry name" value="Beta-prop_DCAF12"/>
    <property type="match status" value="1"/>
</dbReference>
<dbReference type="InterPro" id="IPR056151">
    <property type="entry name" value="Beta-prop_DCAF12"/>
</dbReference>
<evidence type="ECO:0000256" key="1">
    <source>
        <dbReference type="ARBA" id="ARBA00004123"/>
    </source>
</evidence>
<dbReference type="GO" id="GO:0080008">
    <property type="term" value="C:Cul4-RING E3 ubiquitin ligase complex"/>
    <property type="evidence" value="ECO:0007669"/>
    <property type="project" value="TreeGrafter"/>
</dbReference>
<evidence type="ECO:0000259" key="12">
    <source>
        <dbReference type="Pfam" id="PF23760"/>
    </source>
</evidence>
<evidence type="ECO:0000256" key="6">
    <source>
        <dbReference type="ARBA" id="ARBA00022737"/>
    </source>
</evidence>
<evidence type="ECO:0000313" key="13">
    <source>
        <dbReference type="EMBL" id="CAB4012819.1"/>
    </source>
</evidence>
<keyword evidence="4" id="KW-0963">Cytoplasm</keyword>
<dbReference type="InterPro" id="IPR015943">
    <property type="entry name" value="WD40/YVTN_repeat-like_dom_sf"/>
</dbReference>
<evidence type="ECO:0000256" key="11">
    <source>
        <dbReference type="ARBA" id="ARBA00038623"/>
    </source>
</evidence>